<sequence length="477" mass="53203">MTEISEIPPLLVKNGGKTINLTFKNDILSIAENNISSRNILEVKLNNSSSNKFNNSVSIEIKVLVPYSGGKRLWLKNFIFEVITSEQAASWVESVRNVAYKNSKPNKHLKLVMNPVSGKGRTEKIFNKDVKPIFDAASCTYDISYTERVNHAKDLTIALDLKNYDAIVCIGGDGTLNEVMNGILSREDAMDVKIPLGTIPTGTGNALNFSLHGDGHGSDMAHSALTIIKGVPMEIDMCSVTQGDKRFFSFLTQSYGAVADCDLGTENMRWMGDIRFSVGLVQAVLAGRRYSCEIAIKFAEKDKELIKESYKKGYPVTTTKIIDNNGDQDNKNNNDRSIMNNVYGTVNDPIPEDWEILNDDLYLFFCGKTPWVGKGFLIFPCALPSDGLMDLVITKRDAISKTRFINILKNASTGAHINYTELEYYKIKAYRLTPKNRQDGYIGIDGERIPFEPFQVEVLPRLITLLSVDGNYCHVNI</sequence>
<evidence type="ECO:0000256" key="3">
    <source>
        <dbReference type="ARBA" id="ARBA00022777"/>
    </source>
</evidence>
<gene>
    <name evidence="6" type="ORF">Glove_299g49</name>
</gene>
<dbReference type="AlphaFoldDB" id="A0A397I354"/>
<dbReference type="GO" id="GO:0005524">
    <property type="term" value="F:ATP binding"/>
    <property type="evidence" value="ECO:0007669"/>
    <property type="project" value="UniProtKB-KW"/>
</dbReference>
<keyword evidence="4" id="KW-0067">ATP-binding</keyword>
<dbReference type="SMART" id="SM00046">
    <property type="entry name" value="DAGKc"/>
    <property type="match status" value="1"/>
</dbReference>
<dbReference type="InterPro" id="IPR001206">
    <property type="entry name" value="Diacylglycerol_kinase_cat_dom"/>
</dbReference>
<dbReference type="InterPro" id="IPR017438">
    <property type="entry name" value="ATP-NAD_kinase_N"/>
</dbReference>
<dbReference type="SUPFAM" id="SSF111331">
    <property type="entry name" value="NAD kinase/diacylglycerol kinase-like"/>
    <property type="match status" value="1"/>
</dbReference>
<dbReference type="Proteomes" id="UP000266861">
    <property type="component" value="Unassembled WGS sequence"/>
</dbReference>
<dbReference type="GO" id="GO:0005737">
    <property type="term" value="C:cytoplasm"/>
    <property type="evidence" value="ECO:0007669"/>
    <property type="project" value="TreeGrafter"/>
</dbReference>
<comment type="caution">
    <text evidence="6">The sequence shown here is derived from an EMBL/GenBank/DDBJ whole genome shotgun (WGS) entry which is preliminary data.</text>
</comment>
<evidence type="ECO:0000256" key="2">
    <source>
        <dbReference type="ARBA" id="ARBA00022741"/>
    </source>
</evidence>
<dbReference type="GO" id="GO:0001727">
    <property type="term" value="F:lipid kinase activity"/>
    <property type="evidence" value="ECO:0007669"/>
    <property type="project" value="TreeGrafter"/>
</dbReference>
<dbReference type="Gene3D" id="2.60.200.40">
    <property type="match status" value="1"/>
</dbReference>
<name>A0A397I354_9GLOM</name>
<proteinExistence type="predicted"/>
<keyword evidence="7" id="KW-1185">Reference proteome</keyword>
<keyword evidence="3" id="KW-0418">Kinase</keyword>
<feature type="domain" description="DAGKc" evidence="5">
    <location>
        <begin position="104"/>
        <end position="244"/>
    </location>
</feature>
<dbReference type="Pfam" id="PF00781">
    <property type="entry name" value="DAGK_cat"/>
    <property type="match status" value="1"/>
</dbReference>
<protein>
    <recommendedName>
        <fullName evidence="5">DAGKc domain-containing protein</fullName>
    </recommendedName>
</protein>
<dbReference type="InterPro" id="IPR050187">
    <property type="entry name" value="Lipid_Phosphate_FormReg"/>
</dbReference>
<accession>A0A397I354</accession>
<keyword evidence="2" id="KW-0547">Nucleotide-binding</keyword>
<dbReference type="Pfam" id="PF19279">
    <property type="entry name" value="YegS_C"/>
    <property type="match status" value="1"/>
</dbReference>
<dbReference type="EMBL" id="PQFF01000273">
    <property type="protein sequence ID" value="RHZ67834.1"/>
    <property type="molecule type" value="Genomic_DNA"/>
</dbReference>
<dbReference type="OrthoDB" id="3853857at2759"/>
<evidence type="ECO:0000259" key="5">
    <source>
        <dbReference type="PROSITE" id="PS50146"/>
    </source>
</evidence>
<dbReference type="PANTHER" id="PTHR12358">
    <property type="entry name" value="SPHINGOSINE KINASE"/>
    <property type="match status" value="1"/>
</dbReference>
<dbReference type="InterPro" id="IPR045540">
    <property type="entry name" value="YegS/DAGK_C"/>
</dbReference>
<evidence type="ECO:0000256" key="4">
    <source>
        <dbReference type="ARBA" id="ARBA00022840"/>
    </source>
</evidence>
<dbReference type="PANTHER" id="PTHR12358:SF31">
    <property type="entry name" value="ACYLGLYCEROL KINASE, MITOCHONDRIAL"/>
    <property type="match status" value="1"/>
</dbReference>
<reference evidence="6 7" key="1">
    <citation type="submission" date="2018-08" db="EMBL/GenBank/DDBJ databases">
        <title>Genome and evolution of the arbuscular mycorrhizal fungus Diversispora epigaea (formerly Glomus versiforme) and its bacterial endosymbionts.</title>
        <authorList>
            <person name="Sun X."/>
            <person name="Fei Z."/>
            <person name="Harrison M."/>
        </authorList>
    </citation>
    <scope>NUCLEOTIDE SEQUENCE [LARGE SCALE GENOMIC DNA]</scope>
    <source>
        <strain evidence="6 7">IT104</strain>
    </source>
</reference>
<evidence type="ECO:0000313" key="7">
    <source>
        <dbReference type="Proteomes" id="UP000266861"/>
    </source>
</evidence>
<dbReference type="InterPro" id="IPR016064">
    <property type="entry name" value="NAD/diacylglycerol_kinase_sf"/>
</dbReference>
<keyword evidence="1" id="KW-0808">Transferase</keyword>
<dbReference type="GO" id="GO:0046512">
    <property type="term" value="P:sphingosine biosynthetic process"/>
    <property type="evidence" value="ECO:0007669"/>
    <property type="project" value="TreeGrafter"/>
</dbReference>
<evidence type="ECO:0000313" key="6">
    <source>
        <dbReference type="EMBL" id="RHZ67834.1"/>
    </source>
</evidence>
<dbReference type="GO" id="GO:0016020">
    <property type="term" value="C:membrane"/>
    <property type="evidence" value="ECO:0007669"/>
    <property type="project" value="TreeGrafter"/>
</dbReference>
<dbReference type="PROSITE" id="PS50146">
    <property type="entry name" value="DAGK"/>
    <property type="match status" value="1"/>
</dbReference>
<organism evidence="6 7">
    <name type="scientific">Diversispora epigaea</name>
    <dbReference type="NCBI Taxonomy" id="1348612"/>
    <lineage>
        <taxon>Eukaryota</taxon>
        <taxon>Fungi</taxon>
        <taxon>Fungi incertae sedis</taxon>
        <taxon>Mucoromycota</taxon>
        <taxon>Glomeromycotina</taxon>
        <taxon>Glomeromycetes</taxon>
        <taxon>Diversisporales</taxon>
        <taxon>Diversisporaceae</taxon>
        <taxon>Diversispora</taxon>
    </lineage>
</organism>
<dbReference type="Gene3D" id="3.40.50.10330">
    <property type="entry name" value="Probable inorganic polyphosphate/atp-NAD kinase, domain 1"/>
    <property type="match status" value="1"/>
</dbReference>
<evidence type="ECO:0000256" key="1">
    <source>
        <dbReference type="ARBA" id="ARBA00022679"/>
    </source>
</evidence>
<dbReference type="STRING" id="1348612.A0A397I354"/>